<accession>A0ABZ1AUJ8</accession>
<dbReference type="Proteomes" id="UP001626593">
    <property type="component" value="Chromosome"/>
</dbReference>
<protein>
    <submittedName>
        <fullName evidence="2">Uncharacterized protein</fullName>
    </submittedName>
</protein>
<keyword evidence="3" id="KW-1185">Reference proteome</keyword>
<gene>
    <name evidence="1" type="ORF">U5817_09410</name>
    <name evidence="2" type="ORF">U5817_09760</name>
</gene>
<reference evidence="2 3" key="1">
    <citation type="submission" date="2023-12" db="EMBL/GenBank/DDBJ databases">
        <title>A. evansii MAY27, complete genome.</title>
        <authorList>
            <person name="Wang Y."/>
        </authorList>
    </citation>
    <scope>NUCLEOTIDE SEQUENCE [LARGE SCALE GENOMIC DNA]</scope>
    <source>
        <strain evidence="2 3">MAY27</strain>
    </source>
</reference>
<name>A0ABZ1AUJ8_AROEV</name>
<dbReference type="EMBL" id="CP141259">
    <property type="protein sequence ID" value="WRL48311.1"/>
    <property type="molecule type" value="Genomic_DNA"/>
</dbReference>
<dbReference type="EMBL" id="CP141259">
    <property type="protein sequence ID" value="WRL48241.1"/>
    <property type="molecule type" value="Genomic_DNA"/>
</dbReference>
<proteinExistence type="predicted"/>
<sequence length="124" mass="14181">MELCYSVNEEEFNLTSVGDVFDTLEDEGRMEEGAVYYEADCRRMQASDVVSVEQLLEDMGERLYEEVGEIADDYPAVTPEAKAELKEFLHAWVEKHADPSQYWLVVGKHREKLVTADDLTPNSN</sequence>
<organism evidence="2 3">
    <name type="scientific">Aromatoleum evansii</name>
    <name type="common">Azoarcus evansii</name>
    <dbReference type="NCBI Taxonomy" id="59406"/>
    <lineage>
        <taxon>Bacteria</taxon>
        <taxon>Pseudomonadati</taxon>
        <taxon>Pseudomonadota</taxon>
        <taxon>Betaproteobacteria</taxon>
        <taxon>Rhodocyclales</taxon>
        <taxon>Rhodocyclaceae</taxon>
        <taxon>Aromatoleum</taxon>
    </lineage>
</organism>
<evidence type="ECO:0000313" key="3">
    <source>
        <dbReference type="Proteomes" id="UP001626593"/>
    </source>
</evidence>
<evidence type="ECO:0000313" key="1">
    <source>
        <dbReference type="EMBL" id="WRL48241.1"/>
    </source>
</evidence>
<evidence type="ECO:0000313" key="2">
    <source>
        <dbReference type="EMBL" id="WRL48311.1"/>
    </source>
</evidence>
<dbReference type="RefSeq" id="WP_407280558.1">
    <property type="nucleotide sequence ID" value="NZ_CP141259.1"/>
</dbReference>